<proteinExistence type="predicted"/>
<feature type="non-terminal residue" evidence="3">
    <location>
        <position position="1"/>
    </location>
</feature>
<evidence type="ECO:0000313" key="3">
    <source>
        <dbReference type="EMBL" id="KJA28998.1"/>
    </source>
</evidence>
<protein>
    <submittedName>
        <fullName evidence="3">Uncharacterized protein</fullName>
    </submittedName>
</protein>
<keyword evidence="1" id="KW-0175">Coiled coil</keyword>
<dbReference type="OMA" id="DSIDMCM"/>
<evidence type="ECO:0000313" key="4">
    <source>
        <dbReference type="Proteomes" id="UP000054270"/>
    </source>
</evidence>
<dbReference type="EMBL" id="KN817520">
    <property type="protein sequence ID" value="KJA28998.1"/>
    <property type="molecule type" value="Genomic_DNA"/>
</dbReference>
<dbReference type="Proteomes" id="UP000054270">
    <property type="component" value="Unassembled WGS sequence"/>
</dbReference>
<reference evidence="4" key="1">
    <citation type="submission" date="2014-04" db="EMBL/GenBank/DDBJ databases">
        <title>Evolutionary Origins and Diversification of the Mycorrhizal Mutualists.</title>
        <authorList>
            <consortium name="DOE Joint Genome Institute"/>
            <consortium name="Mycorrhizal Genomics Consortium"/>
            <person name="Kohler A."/>
            <person name="Kuo A."/>
            <person name="Nagy L.G."/>
            <person name="Floudas D."/>
            <person name="Copeland A."/>
            <person name="Barry K.W."/>
            <person name="Cichocki N."/>
            <person name="Veneault-Fourrey C."/>
            <person name="LaButti K."/>
            <person name="Lindquist E.A."/>
            <person name="Lipzen A."/>
            <person name="Lundell T."/>
            <person name="Morin E."/>
            <person name="Murat C."/>
            <person name="Riley R."/>
            <person name="Ohm R."/>
            <person name="Sun H."/>
            <person name="Tunlid A."/>
            <person name="Henrissat B."/>
            <person name="Grigoriev I.V."/>
            <person name="Hibbett D.S."/>
            <person name="Martin F."/>
        </authorList>
    </citation>
    <scope>NUCLEOTIDE SEQUENCE [LARGE SCALE GENOMIC DNA]</scope>
    <source>
        <strain evidence="4">FD-334 SS-4</strain>
    </source>
</reference>
<feature type="region of interest" description="Disordered" evidence="2">
    <location>
        <begin position="79"/>
        <end position="109"/>
    </location>
</feature>
<organism evidence="3 4">
    <name type="scientific">Hypholoma sublateritium (strain FD-334 SS-4)</name>
    <dbReference type="NCBI Taxonomy" id="945553"/>
    <lineage>
        <taxon>Eukaryota</taxon>
        <taxon>Fungi</taxon>
        <taxon>Dikarya</taxon>
        <taxon>Basidiomycota</taxon>
        <taxon>Agaricomycotina</taxon>
        <taxon>Agaricomycetes</taxon>
        <taxon>Agaricomycetidae</taxon>
        <taxon>Agaricales</taxon>
        <taxon>Agaricineae</taxon>
        <taxon>Strophariaceae</taxon>
        <taxon>Hypholoma</taxon>
    </lineage>
</organism>
<evidence type="ECO:0000256" key="1">
    <source>
        <dbReference type="SAM" id="Coils"/>
    </source>
</evidence>
<accession>A0A0D2MY25</accession>
<gene>
    <name evidence="3" type="ORF">HYPSUDRAFT_94134</name>
</gene>
<evidence type="ECO:0000256" key="2">
    <source>
        <dbReference type="SAM" id="MobiDB-lite"/>
    </source>
</evidence>
<name>A0A0D2MY25_HYPSF</name>
<dbReference type="AlphaFoldDB" id="A0A0D2MY25"/>
<feature type="coiled-coil region" evidence="1">
    <location>
        <begin position="16"/>
        <end position="51"/>
    </location>
</feature>
<feature type="non-terminal residue" evidence="3">
    <location>
        <position position="109"/>
    </location>
</feature>
<sequence>ASSRRSYDIPKPETGLAEWTSKIKALQREVDADEEAEQKRLEEEISAARQARLRRSRGAGAGGRVDSIDMCMGKMQEFDSVDDTSSIDIPKSVAERANDQETALRKLMG</sequence>
<feature type="compositionally biased region" description="Basic and acidic residues" evidence="2">
    <location>
        <begin position="93"/>
        <end position="109"/>
    </location>
</feature>
<dbReference type="OrthoDB" id="6375767at2759"/>
<keyword evidence="4" id="KW-1185">Reference proteome</keyword>